<evidence type="ECO:0000259" key="4">
    <source>
        <dbReference type="PROSITE" id="PS50085"/>
    </source>
</evidence>
<evidence type="ECO:0000256" key="2">
    <source>
        <dbReference type="ARBA" id="ARBA00057316"/>
    </source>
</evidence>
<evidence type="ECO:0000256" key="1">
    <source>
        <dbReference type="ARBA" id="ARBA00022468"/>
    </source>
</evidence>
<feature type="region of interest" description="Disordered" evidence="3">
    <location>
        <begin position="435"/>
        <end position="484"/>
    </location>
</feature>
<feature type="compositionally biased region" description="Polar residues" evidence="3">
    <location>
        <begin position="575"/>
        <end position="585"/>
    </location>
</feature>
<dbReference type="PANTHER" id="PTHR15711">
    <property type="entry name" value="RAP GTPASE-ACTIVATING PROTEIN"/>
    <property type="match status" value="1"/>
</dbReference>
<name>A0A8C9T914_SCLFO</name>
<proteinExistence type="predicted"/>
<dbReference type="Pfam" id="PF21022">
    <property type="entry name" value="Rap-GAP_dimer"/>
    <property type="match status" value="1"/>
</dbReference>
<dbReference type="GO" id="GO:0051056">
    <property type="term" value="P:regulation of small GTPase mediated signal transduction"/>
    <property type="evidence" value="ECO:0007669"/>
    <property type="project" value="InterPro"/>
</dbReference>
<gene>
    <name evidence="5" type="primary">RAP1GAP</name>
    <name evidence="5" type="synonym">LOC108918481</name>
</gene>
<dbReference type="GeneTree" id="ENSGT00940000156138"/>
<feature type="compositionally biased region" description="Basic and acidic residues" evidence="3">
    <location>
        <begin position="615"/>
        <end position="630"/>
    </location>
</feature>
<feature type="region of interest" description="Disordered" evidence="3">
    <location>
        <begin position="498"/>
        <end position="588"/>
    </location>
</feature>
<dbReference type="AlphaFoldDB" id="A0A8C9T914"/>
<dbReference type="Gene3D" id="3.40.50.11210">
    <property type="entry name" value="Rap/Ran-GAP"/>
    <property type="match status" value="1"/>
</dbReference>
<dbReference type="GO" id="GO:0005737">
    <property type="term" value="C:cytoplasm"/>
    <property type="evidence" value="ECO:0007669"/>
    <property type="project" value="TreeGrafter"/>
</dbReference>
<feature type="compositionally biased region" description="Polar residues" evidence="3">
    <location>
        <begin position="446"/>
        <end position="459"/>
    </location>
</feature>
<evidence type="ECO:0000313" key="6">
    <source>
        <dbReference type="Proteomes" id="UP000694397"/>
    </source>
</evidence>
<reference evidence="5" key="2">
    <citation type="submission" date="2025-08" db="UniProtKB">
        <authorList>
            <consortium name="Ensembl"/>
        </authorList>
    </citation>
    <scope>IDENTIFICATION</scope>
</reference>
<dbReference type="InterPro" id="IPR035974">
    <property type="entry name" value="Rap/Ran-GAP_sf"/>
</dbReference>
<dbReference type="Pfam" id="PF02145">
    <property type="entry name" value="Rap_GAP"/>
    <property type="match status" value="1"/>
</dbReference>
<dbReference type="Ensembl" id="ENSSFOT00015076332.1">
    <property type="protein sequence ID" value="ENSSFOP00015048051.1"/>
    <property type="gene ID" value="ENSSFOG00015004812.2"/>
</dbReference>
<dbReference type="Gene3D" id="6.10.140.210">
    <property type="match status" value="1"/>
</dbReference>
<dbReference type="InterPro" id="IPR050989">
    <property type="entry name" value="Rap1_Ran_GAP"/>
</dbReference>
<dbReference type="OrthoDB" id="2499658at2759"/>
<feature type="compositionally biased region" description="Polar residues" evidence="3">
    <location>
        <begin position="553"/>
        <end position="567"/>
    </location>
</feature>
<accession>A0A8C9T914</accession>
<dbReference type="Proteomes" id="UP000694397">
    <property type="component" value="Chromosome 22"/>
</dbReference>
<dbReference type="PANTHER" id="PTHR15711:SF3">
    <property type="entry name" value="RAP1 GTPASE-ACTIVATING PROTEIN 1"/>
    <property type="match status" value="1"/>
</dbReference>
<comment type="function">
    <text evidence="2">GTPase activator for the nuclear Ras-related regulatory protein RAP-1A (KREV-1), converting it to the putatively inactive GDP-bound state.</text>
</comment>
<sequence>MEEQRSSFPPPLKTEEDYIPYPSVHEVLARKRPYPLILLPQFGGYWIEGTNHELGSEPDPEQLLSPASRVKLESNTTAKIYRRHFLGKEHFNYYSMDSALGHLVFSVKYDVIGDQEHLRLLLRTKMKTYHDVIPISCLTEFPNVVQMAKLVCEEVNVDRFYPVLYPKASRLIVTFDEHVISNNFKFGVIYQKFGQTSEEELFGNSEESPAFVEFLEFLGQKIELHDFKGFRGGLDVTHGQTGTESVYHNFHNKEIMFHVSTKLPYTEGDSQQLQRKRHIGNDIVAIVFQEESTPFVPDMIASNFLHAYVVVQVENACSDNVLYKVSVTARDDVPFFGPALPDPAVFRKGQEFHEFLLTKLINAEYACYKAEKFAKLEERTRTALLETLYEELHVNSQAMMGLGGEDDKLENGSGGGGGFFESFKRVIRSRSQSMDAMGLSNKKPHTVSTSHSGSFTHNPPETPKIPGISLLVPGKSPSRYGRRGSAIGIGTIEESLIIPGKSPTRKKSGPFSSRRSSAIGIENIQEVQERRECSPSTQKTPDSGHVSQDPKSDNSSNHSSPEMPTTRNSERVSPFSLQESLSSAGTPHKRDSFVYSSWVEDSASSSSVSNSPGERGSRPETRCKPERSQDKSSSVRMQRNVLVSWHVLRPWCVPHRVCRPHSVPAGFLTHRHRASSCFGWTGLPSKASATQPAITVYRLDCVSTALCVRVCVSG</sequence>
<dbReference type="SUPFAM" id="SSF111347">
    <property type="entry name" value="Rap/Ran-GAP"/>
    <property type="match status" value="1"/>
</dbReference>
<protein>
    <submittedName>
        <fullName evidence="5">RAP1 GTPase activating protein</fullName>
    </submittedName>
</protein>
<evidence type="ECO:0000313" key="5">
    <source>
        <dbReference type="Ensembl" id="ENSSFOP00015048051.1"/>
    </source>
</evidence>
<dbReference type="PROSITE" id="PS50085">
    <property type="entry name" value="RAPGAP"/>
    <property type="match status" value="1"/>
</dbReference>
<feature type="region of interest" description="Disordered" evidence="3">
    <location>
        <begin position="603"/>
        <end position="636"/>
    </location>
</feature>
<dbReference type="GO" id="GO:0005096">
    <property type="term" value="F:GTPase activator activity"/>
    <property type="evidence" value="ECO:0007669"/>
    <property type="project" value="UniProtKB-KW"/>
</dbReference>
<feature type="domain" description="Rap-GAP" evidence="4">
    <location>
        <begin position="172"/>
        <end position="388"/>
    </location>
</feature>
<evidence type="ECO:0000256" key="3">
    <source>
        <dbReference type="SAM" id="MobiDB-lite"/>
    </source>
</evidence>
<organism evidence="5 6">
    <name type="scientific">Scleropages formosus</name>
    <name type="common">Asian bonytongue</name>
    <name type="synonym">Osteoglossum formosum</name>
    <dbReference type="NCBI Taxonomy" id="113540"/>
    <lineage>
        <taxon>Eukaryota</taxon>
        <taxon>Metazoa</taxon>
        <taxon>Chordata</taxon>
        <taxon>Craniata</taxon>
        <taxon>Vertebrata</taxon>
        <taxon>Euteleostomi</taxon>
        <taxon>Actinopterygii</taxon>
        <taxon>Neopterygii</taxon>
        <taxon>Teleostei</taxon>
        <taxon>Osteoglossocephala</taxon>
        <taxon>Osteoglossomorpha</taxon>
        <taxon>Osteoglossiformes</taxon>
        <taxon>Osteoglossidae</taxon>
        <taxon>Scleropages</taxon>
    </lineage>
</organism>
<dbReference type="FunFam" id="3.40.50.11210:FF:000003">
    <property type="entry name" value="RAP1 GTPase activating protein 2"/>
    <property type="match status" value="1"/>
</dbReference>
<reference evidence="5 6" key="1">
    <citation type="submission" date="2019-04" db="EMBL/GenBank/DDBJ databases">
        <authorList>
            <consortium name="Wellcome Sanger Institute Data Sharing"/>
        </authorList>
    </citation>
    <scope>NUCLEOTIDE SEQUENCE [LARGE SCALE GENOMIC DNA]</scope>
</reference>
<keyword evidence="6" id="KW-1185">Reference proteome</keyword>
<reference evidence="5" key="3">
    <citation type="submission" date="2025-09" db="UniProtKB">
        <authorList>
            <consortium name="Ensembl"/>
        </authorList>
    </citation>
    <scope>IDENTIFICATION</scope>
</reference>
<dbReference type="InterPro" id="IPR000331">
    <property type="entry name" value="Rap/Ran_GAP_dom"/>
</dbReference>
<keyword evidence="1" id="KW-0343">GTPase activation</keyword>